<sequence length="587" mass="64146">MMKNSAVAQQAAGTGVQTSTSPTAGGRAFSPIDALRRQWRQPRHAQTVALVLAVWLVLTANWPLWTMLPRLDGYSGSVAWLVLMFAPLALAGCTLLLAFVAWPRGMKPLWMLLLVLAAVVQYFMLSYGTVIDTSMVLNVFQTNASESRALFNPRLLLQVLLVAGLPCLWLAQVPVVRDGFWRNLARTLGLMLACLALMAAVVLPAYRELAPVVRNNMTLRFVLNPVNAVLGVINVKVKPLFSHPRPFASIAAGAALGASYTQAGAASAKPPLFVLVVGETGRGDHYALNGYARDTNPELTKLGVQSWHNAWSCGTNTQASVPCMFSHLGKDAFEHRAVDYDNLLDVLQAAGLGVLWVDNQAGCKGVCERVPNDSTADRADTADGQRLCSDGECLDEMLLGGLDERVAKLPPERRQRGVVVVLHQMGSHGPAYYRRSSTESNTKVFLPECTTNALANCTQEALINVYDNSIRYNDRMLAQTIGWLKQHAVANEVGLLYLSDHGESLGEMGIYLHGLPYAIAPDAQKHIAVINWPGTLAARTRIDPQCVNGTLDTRVTHDNMYHTVLGLMDVQSPTYQRQLDMFQSCRK</sequence>
<feature type="domain" description="Phosphoethanolamine transferase N-terminal" evidence="11">
    <location>
        <begin position="92"/>
        <end position="235"/>
    </location>
</feature>
<feature type="transmembrane region" description="Helical" evidence="9">
    <location>
        <begin position="155"/>
        <end position="176"/>
    </location>
</feature>
<evidence type="ECO:0000256" key="2">
    <source>
        <dbReference type="ARBA" id="ARBA00022475"/>
    </source>
</evidence>
<feature type="domain" description="Sulfatase N-terminal" evidence="10">
    <location>
        <begin position="271"/>
        <end position="570"/>
    </location>
</feature>
<feature type="transmembrane region" description="Helical" evidence="9">
    <location>
        <begin position="188"/>
        <end position="206"/>
    </location>
</feature>
<keyword evidence="6 9" id="KW-1133">Transmembrane helix</keyword>
<dbReference type="PANTHER" id="PTHR30443:SF0">
    <property type="entry name" value="PHOSPHOETHANOLAMINE TRANSFERASE EPTA"/>
    <property type="match status" value="1"/>
</dbReference>
<evidence type="ECO:0000256" key="9">
    <source>
        <dbReference type="SAM" id="Phobius"/>
    </source>
</evidence>
<organism evidence="12 13">
    <name type="scientific">Paracidovorax wautersii</name>
    <dbReference type="NCBI Taxonomy" id="1177982"/>
    <lineage>
        <taxon>Bacteria</taxon>
        <taxon>Pseudomonadati</taxon>
        <taxon>Pseudomonadota</taxon>
        <taxon>Betaproteobacteria</taxon>
        <taxon>Burkholderiales</taxon>
        <taxon>Comamonadaceae</taxon>
        <taxon>Paracidovorax</taxon>
    </lineage>
</organism>
<proteinExistence type="predicted"/>
<comment type="caution">
    <text evidence="12">The sequence shown here is derived from an EMBL/GenBank/DDBJ whole genome shotgun (WGS) entry which is preliminary data.</text>
</comment>
<evidence type="ECO:0000313" key="13">
    <source>
        <dbReference type="Proteomes" id="UP000461670"/>
    </source>
</evidence>
<keyword evidence="5 9" id="KW-0812">Transmembrane</keyword>
<gene>
    <name evidence="12" type="primary">eptA</name>
    <name evidence="12" type="ORF">GAK30_02034</name>
</gene>
<dbReference type="GO" id="GO:0016776">
    <property type="term" value="F:phosphotransferase activity, phosphate group as acceptor"/>
    <property type="evidence" value="ECO:0007669"/>
    <property type="project" value="TreeGrafter"/>
</dbReference>
<reference evidence="13" key="1">
    <citation type="journal article" date="2020" name="MBio">
        <title>Horizontal gene transfer to a defensive symbiont with a reduced genome amongst a multipartite beetle microbiome.</title>
        <authorList>
            <person name="Waterworth S.C."/>
            <person name="Florez L.V."/>
            <person name="Rees E.R."/>
            <person name="Hertweck C."/>
            <person name="Kaltenpoth M."/>
            <person name="Kwan J.C."/>
        </authorList>
    </citation>
    <scope>NUCLEOTIDE SEQUENCE [LARGE SCALE GENOMIC DNA]</scope>
</reference>
<dbReference type="InterPro" id="IPR017850">
    <property type="entry name" value="Alkaline_phosphatase_core_sf"/>
</dbReference>
<keyword evidence="3" id="KW-0997">Cell inner membrane</keyword>
<feature type="transmembrane region" description="Helical" evidence="9">
    <location>
        <begin position="109"/>
        <end position="130"/>
    </location>
</feature>
<dbReference type="GO" id="GO:0005886">
    <property type="term" value="C:plasma membrane"/>
    <property type="evidence" value="ECO:0007669"/>
    <property type="project" value="UniProtKB-SubCell"/>
</dbReference>
<protein>
    <submittedName>
        <fullName evidence="12">Phosphoethanolamine transferase EptA</fullName>
    </submittedName>
</protein>
<dbReference type="InterPro" id="IPR012549">
    <property type="entry name" value="EptA-like_N"/>
</dbReference>
<keyword evidence="7 9" id="KW-0472">Membrane</keyword>
<dbReference type="NCBIfam" id="NF028537">
    <property type="entry name" value="P_eth_NH2_trans"/>
    <property type="match status" value="1"/>
</dbReference>
<evidence type="ECO:0000313" key="12">
    <source>
        <dbReference type="EMBL" id="KAF1021140.1"/>
    </source>
</evidence>
<name>A0A7V8JQH0_9BURK</name>
<comment type="subcellular location">
    <subcellularLocation>
        <location evidence="1">Cell inner membrane</location>
        <topology evidence="1">Multi-pass membrane protein</topology>
    </subcellularLocation>
</comment>
<feature type="compositionally biased region" description="Low complexity" evidence="8">
    <location>
        <begin position="1"/>
        <end position="20"/>
    </location>
</feature>
<evidence type="ECO:0000259" key="10">
    <source>
        <dbReference type="Pfam" id="PF00884"/>
    </source>
</evidence>
<dbReference type="Pfam" id="PF00884">
    <property type="entry name" value="Sulfatase"/>
    <property type="match status" value="1"/>
</dbReference>
<evidence type="ECO:0000256" key="5">
    <source>
        <dbReference type="ARBA" id="ARBA00022692"/>
    </source>
</evidence>
<dbReference type="Pfam" id="PF08019">
    <property type="entry name" value="EptA_B_N"/>
    <property type="match status" value="1"/>
</dbReference>
<evidence type="ECO:0000256" key="1">
    <source>
        <dbReference type="ARBA" id="ARBA00004429"/>
    </source>
</evidence>
<feature type="transmembrane region" description="Helical" evidence="9">
    <location>
        <begin position="77"/>
        <end position="102"/>
    </location>
</feature>
<keyword evidence="2" id="KW-1003">Cell membrane</keyword>
<dbReference type="PANTHER" id="PTHR30443">
    <property type="entry name" value="INNER MEMBRANE PROTEIN"/>
    <property type="match status" value="1"/>
</dbReference>
<accession>A0A7V8JQH0</accession>
<dbReference type="CDD" id="cd16017">
    <property type="entry name" value="LptA"/>
    <property type="match status" value="1"/>
</dbReference>
<evidence type="ECO:0000256" key="3">
    <source>
        <dbReference type="ARBA" id="ARBA00022519"/>
    </source>
</evidence>
<evidence type="ECO:0000256" key="4">
    <source>
        <dbReference type="ARBA" id="ARBA00022679"/>
    </source>
</evidence>
<dbReference type="Proteomes" id="UP000461670">
    <property type="component" value="Unassembled WGS sequence"/>
</dbReference>
<dbReference type="Gene3D" id="3.40.720.10">
    <property type="entry name" value="Alkaline Phosphatase, subunit A"/>
    <property type="match status" value="1"/>
</dbReference>
<dbReference type="InterPro" id="IPR040423">
    <property type="entry name" value="PEA_transferase"/>
</dbReference>
<feature type="transmembrane region" description="Helical" evidence="9">
    <location>
        <begin position="45"/>
        <end position="65"/>
    </location>
</feature>
<dbReference type="EMBL" id="WNDQ01000025">
    <property type="protein sequence ID" value="KAF1021140.1"/>
    <property type="molecule type" value="Genomic_DNA"/>
</dbReference>
<evidence type="ECO:0000256" key="7">
    <source>
        <dbReference type="ARBA" id="ARBA00023136"/>
    </source>
</evidence>
<evidence type="ECO:0000256" key="8">
    <source>
        <dbReference type="SAM" id="MobiDB-lite"/>
    </source>
</evidence>
<dbReference type="AlphaFoldDB" id="A0A7V8JQH0"/>
<evidence type="ECO:0000256" key="6">
    <source>
        <dbReference type="ARBA" id="ARBA00022989"/>
    </source>
</evidence>
<evidence type="ECO:0000259" key="11">
    <source>
        <dbReference type="Pfam" id="PF08019"/>
    </source>
</evidence>
<dbReference type="InterPro" id="IPR058130">
    <property type="entry name" value="PEA_transf_C"/>
</dbReference>
<dbReference type="GO" id="GO:0009244">
    <property type="term" value="P:lipopolysaccharide core region biosynthetic process"/>
    <property type="evidence" value="ECO:0007669"/>
    <property type="project" value="TreeGrafter"/>
</dbReference>
<keyword evidence="4 12" id="KW-0808">Transferase</keyword>
<feature type="region of interest" description="Disordered" evidence="8">
    <location>
        <begin position="1"/>
        <end position="25"/>
    </location>
</feature>
<dbReference type="InterPro" id="IPR000917">
    <property type="entry name" value="Sulfatase_N"/>
</dbReference>
<dbReference type="SUPFAM" id="SSF53649">
    <property type="entry name" value="Alkaline phosphatase-like"/>
    <property type="match status" value="1"/>
</dbReference>